<name>A0A0K2AW43_STRA7</name>
<reference evidence="2" key="1">
    <citation type="journal article" date="2015" name="J. Biotechnol.">
        <title>Complete genome sequence of Streptomyces ambofaciens ATCC 23877, the spiramycin producer.</title>
        <authorList>
            <person name="Thibessard A."/>
            <person name="Haas D."/>
            <person name="Gerbaud C."/>
            <person name="Aigle B."/>
            <person name="Lautru S."/>
            <person name="Pernodet J.L."/>
            <person name="Leblond P."/>
        </authorList>
    </citation>
    <scope>NUCLEOTIDE SEQUENCE [LARGE SCALE GENOMIC DNA]</scope>
    <source>
        <strain evidence="2">ATCC 23877 / 3486 / DSM 40053 / JCM 4204 / NBRC 12836 / NRRL B-2516</strain>
    </source>
</reference>
<dbReference type="EMBL" id="CP012382">
    <property type="protein sequence ID" value="AKZ57239.1"/>
    <property type="molecule type" value="Genomic_DNA"/>
</dbReference>
<sequence>MAVAVSAAAATAAVPAARFQVRRVCPARLGCSVTGDVMGGVMGGSGSSRAARMPDGKVVASMLT</sequence>
<gene>
    <name evidence="1" type="ORF">SAM23877_4194</name>
</gene>
<dbReference type="Proteomes" id="UP000061018">
    <property type="component" value="Chromosome"/>
</dbReference>
<organism evidence="1 2">
    <name type="scientific">Streptomyces ambofaciens (strain ATCC 23877 / 3486 / DSM 40053 / JCM 4204 / NBRC 12836 / NRRL B-2516)</name>
    <dbReference type="NCBI Taxonomy" id="278992"/>
    <lineage>
        <taxon>Bacteria</taxon>
        <taxon>Bacillati</taxon>
        <taxon>Actinomycetota</taxon>
        <taxon>Actinomycetes</taxon>
        <taxon>Kitasatosporales</taxon>
        <taxon>Streptomycetaceae</taxon>
        <taxon>Streptomyces</taxon>
    </lineage>
</organism>
<dbReference type="AlphaFoldDB" id="A0A0K2AW43"/>
<accession>A0A0K2AW43</accession>
<evidence type="ECO:0000313" key="1">
    <source>
        <dbReference type="EMBL" id="AKZ57239.1"/>
    </source>
</evidence>
<dbReference type="KEGG" id="samb:SAM23877_4194"/>
<protein>
    <submittedName>
        <fullName evidence="1">Uncharacterized protein</fullName>
    </submittedName>
</protein>
<proteinExistence type="predicted"/>
<evidence type="ECO:0000313" key="2">
    <source>
        <dbReference type="Proteomes" id="UP000061018"/>
    </source>
</evidence>